<sequence>MRLLLDTHVLLWWLTDDDSLSSAEKDLIDTAPEVFVSAASVWEISIKQAAGKLSVPDGFSDALSRSGLRELPIRFQHARLAGALPALHRDPFDRMLVAQAQCDQLTLLTRDPAILDYDVATRAV</sequence>
<keyword evidence="4" id="KW-0460">Magnesium</keyword>
<dbReference type="CDD" id="cd09872">
    <property type="entry name" value="PIN_Sll0205-like"/>
    <property type="match status" value="1"/>
</dbReference>
<dbReference type="Gene3D" id="3.40.50.1010">
    <property type="entry name" value="5'-nuclease"/>
    <property type="match status" value="1"/>
</dbReference>
<keyword evidence="1" id="KW-0540">Nuclease</keyword>
<dbReference type="InterPro" id="IPR029060">
    <property type="entry name" value="PIN-like_dom_sf"/>
</dbReference>
<evidence type="ECO:0000256" key="2">
    <source>
        <dbReference type="ARBA" id="ARBA00022723"/>
    </source>
</evidence>
<reference evidence="7" key="1">
    <citation type="journal article" date="2019" name="Int. J. Syst. Evol. Microbiol.">
        <title>The Global Catalogue of Microorganisms (GCM) 10K type strain sequencing project: providing services to taxonomists for standard genome sequencing and annotation.</title>
        <authorList>
            <consortium name="The Broad Institute Genomics Platform"/>
            <consortium name="The Broad Institute Genome Sequencing Center for Infectious Disease"/>
            <person name="Wu L."/>
            <person name="Ma J."/>
        </authorList>
    </citation>
    <scope>NUCLEOTIDE SEQUENCE [LARGE SCALE GENOMIC DNA]</scope>
    <source>
        <strain evidence="7">JCM 3369</strain>
    </source>
</reference>
<evidence type="ECO:0000256" key="1">
    <source>
        <dbReference type="ARBA" id="ARBA00022722"/>
    </source>
</evidence>
<dbReference type="InterPro" id="IPR052919">
    <property type="entry name" value="TA_system_RNase"/>
</dbReference>
<dbReference type="Proteomes" id="UP001595955">
    <property type="component" value="Unassembled WGS sequence"/>
</dbReference>
<name>A0ABV9DBP6_9MICO</name>
<evidence type="ECO:0000256" key="4">
    <source>
        <dbReference type="ARBA" id="ARBA00022842"/>
    </source>
</evidence>
<organism evidence="6 7">
    <name type="scientific">Georgenia faecalis</name>
    <dbReference type="NCBI Taxonomy" id="2483799"/>
    <lineage>
        <taxon>Bacteria</taxon>
        <taxon>Bacillati</taxon>
        <taxon>Actinomycetota</taxon>
        <taxon>Actinomycetes</taxon>
        <taxon>Micrococcales</taxon>
        <taxon>Bogoriellaceae</taxon>
        <taxon>Georgenia</taxon>
    </lineage>
</organism>
<keyword evidence="3" id="KW-0378">Hydrolase</keyword>
<dbReference type="InterPro" id="IPR041705">
    <property type="entry name" value="PIN_Sll0205"/>
</dbReference>
<protein>
    <submittedName>
        <fullName evidence="6">Type II toxin-antitoxin system VapC family toxin</fullName>
    </submittedName>
</protein>
<dbReference type="Pfam" id="PF01850">
    <property type="entry name" value="PIN"/>
    <property type="match status" value="1"/>
</dbReference>
<proteinExistence type="predicted"/>
<dbReference type="PANTHER" id="PTHR36173:SF2">
    <property type="entry name" value="RIBONUCLEASE VAPC16"/>
    <property type="match status" value="1"/>
</dbReference>
<keyword evidence="2" id="KW-0479">Metal-binding</keyword>
<dbReference type="RefSeq" id="WP_122823479.1">
    <property type="nucleotide sequence ID" value="NZ_CP033325.1"/>
</dbReference>
<evidence type="ECO:0000313" key="7">
    <source>
        <dbReference type="Proteomes" id="UP001595955"/>
    </source>
</evidence>
<evidence type="ECO:0000256" key="3">
    <source>
        <dbReference type="ARBA" id="ARBA00022801"/>
    </source>
</evidence>
<accession>A0ABV9DBP6</accession>
<dbReference type="EMBL" id="JBHSGF010000006">
    <property type="protein sequence ID" value="MFC4555669.1"/>
    <property type="molecule type" value="Genomic_DNA"/>
</dbReference>
<feature type="domain" description="PIN" evidence="5">
    <location>
        <begin position="4"/>
        <end position="118"/>
    </location>
</feature>
<dbReference type="SUPFAM" id="SSF88723">
    <property type="entry name" value="PIN domain-like"/>
    <property type="match status" value="1"/>
</dbReference>
<keyword evidence="7" id="KW-1185">Reference proteome</keyword>
<gene>
    <name evidence="6" type="ORF">ACFO3F_10465</name>
</gene>
<evidence type="ECO:0000313" key="6">
    <source>
        <dbReference type="EMBL" id="MFC4555669.1"/>
    </source>
</evidence>
<dbReference type="PANTHER" id="PTHR36173">
    <property type="entry name" value="RIBONUCLEASE VAPC16-RELATED"/>
    <property type="match status" value="1"/>
</dbReference>
<comment type="caution">
    <text evidence="6">The sequence shown here is derived from an EMBL/GenBank/DDBJ whole genome shotgun (WGS) entry which is preliminary data.</text>
</comment>
<evidence type="ECO:0000259" key="5">
    <source>
        <dbReference type="Pfam" id="PF01850"/>
    </source>
</evidence>
<dbReference type="InterPro" id="IPR002716">
    <property type="entry name" value="PIN_dom"/>
</dbReference>